<sequence>MGITVFKDSADSTRTYLRITRAINGKEQQRYVRVEGNSKAAMQKAMKKAREIDQRLAQWQAAVRHLMTLRGERLIHEDGSIVGLQLQVRDREARGPSIEFKIRVKLPDKPAVFKSVSVNRYGFDTAFDMALERICELRDIPQDSEAMEKMKAARAFYKKKYDAIPNKPEPRYAPPKKAAPPGSRKRGKQHTPEDDKGDGLLDQFTGWLKEEVERFASSKLRK</sequence>
<accession>A0AB39UTR1</accession>
<feature type="compositionally biased region" description="Basic and acidic residues" evidence="1">
    <location>
        <begin position="190"/>
        <end position="199"/>
    </location>
</feature>
<feature type="region of interest" description="Disordered" evidence="1">
    <location>
        <begin position="162"/>
        <end position="201"/>
    </location>
</feature>
<evidence type="ECO:0000256" key="1">
    <source>
        <dbReference type="SAM" id="MobiDB-lite"/>
    </source>
</evidence>
<dbReference type="EMBL" id="CP154858">
    <property type="protein sequence ID" value="XDT71397.1"/>
    <property type="molecule type" value="Genomic_DNA"/>
</dbReference>
<reference evidence="2" key="1">
    <citation type="submission" date="2024-05" db="EMBL/GenBank/DDBJ databases">
        <title>Genome sequencing of novel strain.</title>
        <authorList>
            <person name="Ganbat D."/>
            <person name="Ganbat S."/>
            <person name="Lee S.-J."/>
        </authorList>
    </citation>
    <scope>NUCLEOTIDE SEQUENCE</scope>
    <source>
        <strain evidence="2">SMD15-11</strain>
    </source>
</reference>
<evidence type="ECO:0000313" key="2">
    <source>
        <dbReference type="EMBL" id="XDT71397.1"/>
    </source>
</evidence>
<gene>
    <name evidence="2" type="ORF">AAIA72_11340</name>
</gene>
<dbReference type="KEGG" id="tcd:AAIA72_11340"/>
<proteinExistence type="predicted"/>
<protein>
    <submittedName>
        <fullName evidence="2">Uncharacterized protein</fullName>
    </submittedName>
</protein>
<name>A0AB39UTR1_9GAMM</name>
<organism evidence="2">
    <name type="scientific">Thermohahella caldifontis</name>
    <dbReference type="NCBI Taxonomy" id="3142973"/>
    <lineage>
        <taxon>Bacteria</taxon>
        <taxon>Pseudomonadati</taxon>
        <taxon>Pseudomonadota</taxon>
        <taxon>Gammaproteobacteria</taxon>
        <taxon>Oceanospirillales</taxon>
        <taxon>Hahellaceae</taxon>
        <taxon>Thermohahella</taxon>
    </lineage>
</organism>
<dbReference type="AlphaFoldDB" id="A0AB39UTR1"/>
<dbReference type="RefSeq" id="WP_369600432.1">
    <property type="nucleotide sequence ID" value="NZ_CP154858.1"/>
</dbReference>